<dbReference type="EMBL" id="PDNB01000252">
    <property type="protein sequence ID" value="PGG97278.1"/>
    <property type="molecule type" value="Genomic_DNA"/>
</dbReference>
<proteinExistence type="predicted"/>
<keyword evidence="3" id="KW-1185">Reference proteome</keyword>
<protein>
    <submittedName>
        <fullName evidence="2">Uncharacterized protein</fullName>
    </submittedName>
</protein>
<name>A0A2B7WL63_9EURO</name>
<feature type="compositionally biased region" description="Polar residues" evidence="1">
    <location>
        <begin position="31"/>
        <end position="44"/>
    </location>
</feature>
<sequence>MSRVRFDRPYPIPEKQQHRLTTLQRLFHHLSSISESSDQTQTGPISRGRGRFSRASQPSRHFYYRPSSGELKASPDSYDPPSRRKVYNERDSQPEKSSTGPSNVPYSRPCPSTLRIPITTNTPSDRSSTTRRTDSSPDLRGSSDEVSIPANADAGSTGGIQARGIQKTFFADFLKGDATITKLDHFDAFLIVYPTPHGDRVMYASESLWSSEDFKMEEFFLHNKRRPDQRTDITTVVDEDGNAHQHLMFFGKLEFVGGHNDLVLVSLVEITDILNALAASDSEIEVFMKQIQLLLSTSEEEPVSNSLASDIMQQLIERVAKKILVLYKDYFILSQSAKEPPFYQISHVSPNVSADTEYAPGHLNYTPQAVLHRISKLMERGKRFSVEIKWGNKGRDKRLYCTPVLSGQCRHWLCMLVDPVYPALWQEE</sequence>
<dbReference type="OrthoDB" id="5416073at2759"/>
<dbReference type="STRING" id="1447875.A0A2B7WL63"/>
<gene>
    <name evidence="2" type="ORF">AJ79_09264</name>
</gene>
<feature type="compositionally biased region" description="Polar residues" evidence="1">
    <location>
        <begin position="95"/>
        <end position="105"/>
    </location>
</feature>
<feature type="region of interest" description="Disordered" evidence="1">
    <location>
        <begin position="31"/>
        <end position="159"/>
    </location>
</feature>
<dbReference type="Proteomes" id="UP000223968">
    <property type="component" value="Unassembled WGS sequence"/>
</dbReference>
<reference evidence="2 3" key="1">
    <citation type="submission" date="2017-10" db="EMBL/GenBank/DDBJ databases">
        <title>Comparative genomics in systemic dimorphic fungi from Ajellomycetaceae.</title>
        <authorList>
            <person name="Munoz J.F."/>
            <person name="Mcewen J.G."/>
            <person name="Clay O.K."/>
            <person name="Cuomo C.A."/>
        </authorList>
    </citation>
    <scope>NUCLEOTIDE SEQUENCE [LARGE SCALE GENOMIC DNA]</scope>
    <source>
        <strain evidence="2 3">UAMH5409</strain>
    </source>
</reference>
<dbReference type="AlphaFoldDB" id="A0A2B7WL63"/>
<comment type="caution">
    <text evidence="2">The sequence shown here is derived from an EMBL/GenBank/DDBJ whole genome shotgun (WGS) entry which is preliminary data.</text>
</comment>
<organism evidence="2 3">
    <name type="scientific">Helicocarpus griseus UAMH5409</name>
    <dbReference type="NCBI Taxonomy" id="1447875"/>
    <lineage>
        <taxon>Eukaryota</taxon>
        <taxon>Fungi</taxon>
        <taxon>Dikarya</taxon>
        <taxon>Ascomycota</taxon>
        <taxon>Pezizomycotina</taxon>
        <taxon>Eurotiomycetes</taxon>
        <taxon>Eurotiomycetidae</taxon>
        <taxon>Onygenales</taxon>
        <taxon>Ajellomycetaceae</taxon>
        <taxon>Helicocarpus</taxon>
    </lineage>
</organism>
<evidence type="ECO:0000313" key="3">
    <source>
        <dbReference type="Proteomes" id="UP000223968"/>
    </source>
</evidence>
<feature type="compositionally biased region" description="Basic and acidic residues" evidence="1">
    <location>
        <begin position="131"/>
        <end position="143"/>
    </location>
</feature>
<evidence type="ECO:0000313" key="2">
    <source>
        <dbReference type="EMBL" id="PGG97278.1"/>
    </source>
</evidence>
<accession>A0A2B7WL63</accession>
<evidence type="ECO:0000256" key="1">
    <source>
        <dbReference type="SAM" id="MobiDB-lite"/>
    </source>
</evidence>